<evidence type="ECO:0000259" key="6">
    <source>
        <dbReference type="SMART" id="SM01238"/>
    </source>
</evidence>
<comment type="caution">
    <text evidence="7">The sequence shown here is derived from an EMBL/GenBank/DDBJ whole genome shotgun (WGS) entry which is preliminary data.</text>
</comment>
<evidence type="ECO:0000313" key="7">
    <source>
        <dbReference type="EMBL" id="KAK7542503.1"/>
    </source>
</evidence>
<comment type="similarity">
    <text evidence="2">Belongs to the mitochondrion-specific ribosomal protein mS41 family.</text>
</comment>
<evidence type="ECO:0000256" key="2">
    <source>
        <dbReference type="ARBA" id="ARBA00010492"/>
    </source>
</evidence>
<feature type="compositionally biased region" description="Basic residues" evidence="5">
    <location>
        <begin position="1"/>
        <end position="10"/>
    </location>
</feature>
<dbReference type="PANTHER" id="PTHR28235:SF1">
    <property type="entry name" value="SMALL RIBOSOMAL SUBUNIT PROTEIN MS41"/>
    <property type="match status" value="1"/>
</dbReference>
<dbReference type="Pfam" id="PF09597">
    <property type="entry name" value="SAM_Ribosomal_mS41"/>
    <property type="match status" value="1"/>
</dbReference>
<evidence type="ECO:0000256" key="3">
    <source>
        <dbReference type="ARBA" id="ARBA00023128"/>
    </source>
</evidence>
<dbReference type="GeneID" id="92027465"/>
<keyword evidence="8" id="KW-1185">Reference proteome</keyword>
<sequence length="312" mass="35156">MFRRAIRRRKVAAERTSTDITNGTPQTTSPNFAPRAPLQLDGTVHTPHAPTMIRRPQLFQPARVTSTTHQCIRSLHMKYRERPVPEPTPFVPDVSTFLTLIGRKVSQHADKIPSWKDLFTMTSEQMREAGVEPARSRRYIINWREKFRIGEYGVGGDAKWARDGVAHVQVVETPTRRLPENFKEAAKRELPLFQRLRPRRSAFRLLQKQDDAPKLDGQLATVNTNAGRKKIIVSAKPEAKLTAHTAMKCLRVLGAGKISGSGVELVKGSNGTLGQIKVTDGLWEDRRGHKVDGGERRRAEVRAKKRAAANRE</sequence>
<organism evidence="7 8">
    <name type="scientific">Phyllosticta citribraziliensis</name>
    <dbReference type="NCBI Taxonomy" id="989973"/>
    <lineage>
        <taxon>Eukaryota</taxon>
        <taxon>Fungi</taxon>
        <taxon>Dikarya</taxon>
        <taxon>Ascomycota</taxon>
        <taxon>Pezizomycotina</taxon>
        <taxon>Dothideomycetes</taxon>
        <taxon>Dothideomycetes incertae sedis</taxon>
        <taxon>Botryosphaeriales</taxon>
        <taxon>Phyllostictaceae</taxon>
        <taxon>Phyllosticta</taxon>
    </lineage>
</organism>
<dbReference type="InterPro" id="IPR019083">
    <property type="entry name" value="SAM_Ribosomal_mS41"/>
</dbReference>
<evidence type="ECO:0000313" key="8">
    <source>
        <dbReference type="Proteomes" id="UP001360953"/>
    </source>
</evidence>
<evidence type="ECO:0000256" key="1">
    <source>
        <dbReference type="ARBA" id="ARBA00004173"/>
    </source>
</evidence>
<dbReference type="Proteomes" id="UP001360953">
    <property type="component" value="Unassembled WGS sequence"/>
</dbReference>
<gene>
    <name evidence="7" type="ORF">J3D65DRAFT_218277</name>
</gene>
<keyword evidence="3" id="KW-0496">Mitochondrion</keyword>
<dbReference type="PANTHER" id="PTHR28235">
    <property type="entry name" value="PROTEIN FYV4, MITOCHONDRIAL"/>
    <property type="match status" value="1"/>
</dbReference>
<evidence type="ECO:0000256" key="4">
    <source>
        <dbReference type="ARBA" id="ARBA00035129"/>
    </source>
</evidence>
<reference evidence="7 8" key="1">
    <citation type="submission" date="2024-04" db="EMBL/GenBank/DDBJ databases">
        <title>Phyllosticta paracitricarpa is synonymous to the EU quarantine fungus P. citricarpa based on phylogenomic analyses.</title>
        <authorList>
            <consortium name="Lawrence Berkeley National Laboratory"/>
            <person name="Van ingen-buijs V.A."/>
            <person name="Van westerhoven A.C."/>
            <person name="Haridas S."/>
            <person name="Skiadas P."/>
            <person name="Martin F."/>
            <person name="Groenewald J.Z."/>
            <person name="Crous P.W."/>
            <person name="Seidl M.F."/>
        </authorList>
    </citation>
    <scope>NUCLEOTIDE SEQUENCE [LARGE SCALE GENOMIC DNA]</scope>
    <source>
        <strain evidence="7 8">CPC 17464</strain>
    </source>
</reference>
<name>A0ABR1M4I1_9PEZI</name>
<dbReference type="InterPro" id="IPR039603">
    <property type="entry name" value="Ribosomal_mS41"/>
</dbReference>
<proteinExistence type="inferred from homology"/>
<feature type="compositionally biased region" description="Polar residues" evidence="5">
    <location>
        <begin position="18"/>
        <end position="31"/>
    </location>
</feature>
<accession>A0ABR1M4I1</accession>
<evidence type="ECO:0000256" key="5">
    <source>
        <dbReference type="SAM" id="MobiDB-lite"/>
    </source>
</evidence>
<protein>
    <recommendedName>
        <fullName evidence="4">Small ribosomal subunit protein mS41</fullName>
    </recommendedName>
</protein>
<feature type="compositionally biased region" description="Basic residues" evidence="5">
    <location>
        <begin position="303"/>
        <end position="312"/>
    </location>
</feature>
<dbReference type="SMART" id="SM01238">
    <property type="entry name" value="IGR"/>
    <property type="match status" value="1"/>
</dbReference>
<comment type="subcellular location">
    <subcellularLocation>
        <location evidence="1">Mitochondrion</location>
    </subcellularLocation>
</comment>
<feature type="region of interest" description="Disordered" evidence="5">
    <location>
        <begin position="1"/>
        <end position="33"/>
    </location>
</feature>
<dbReference type="EMBL" id="JBBPEH010000002">
    <property type="protein sequence ID" value="KAK7542503.1"/>
    <property type="molecule type" value="Genomic_DNA"/>
</dbReference>
<dbReference type="RefSeq" id="XP_066658796.1">
    <property type="nucleotide sequence ID" value="XM_066794559.1"/>
</dbReference>
<feature type="region of interest" description="Disordered" evidence="5">
    <location>
        <begin position="285"/>
        <end position="312"/>
    </location>
</feature>
<feature type="compositionally biased region" description="Basic and acidic residues" evidence="5">
    <location>
        <begin position="285"/>
        <end position="302"/>
    </location>
</feature>
<feature type="domain" description="Small ribosomal subunit protein mS41 SAM" evidence="6">
    <location>
        <begin position="94"/>
        <end position="150"/>
    </location>
</feature>